<reference evidence="1" key="1">
    <citation type="submission" date="2020-05" db="EMBL/GenBank/DDBJ databases">
        <title>Large-scale comparative analyses of tick genomes elucidate their genetic diversity and vector capacities.</title>
        <authorList>
            <person name="Jia N."/>
            <person name="Wang J."/>
            <person name="Shi W."/>
            <person name="Du L."/>
            <person name="Sun Y."/>
            <person name="Zhan W."/>
            <person name="Jiang J."/>
            <person name="Wang Q."/>
            <person name="Zhang B."/>
            <person name="Ji P."/>
            <person name="Sakyi L.B."/>
            <person name="Cui X."/>
            <person name="Yuan T."/>
            <person name="Jiang B."/>
            <person name="Yang W."/>
            <person name="Lam T.T.-Y."/>
            <person name="Chang Q."/>
            <person name="Ding S."/>
            <person name="Wang X."/>
            <person name="Zhu J."/>
            <person name="Ruan X."/>
            <person name="Zhao L."/>
            <person name="Wei J."/>
            <person name="Que T."/>
            <person name="Du C."/>
            <person name="Cheng J."/>
            <person name="Dai P."/>
            <person name="Han X."/>
            <person name="Huang E."/>
            <person name="Gao Y."/>
            <person name="Liu J."/>
            <person name="Shao H."/>
            <person name="Ye R."/>
            <person name="Li L."/>
            <person name="Wei W."/>
            <person name="Wang X."/>
            <person name="Wang C."/>
            <person name="Yang T."/>
            <person name="Huo Q."/>
            <person name="Li W."/>
            <person name="Guo W."/>
            <person name="Chen H."/>
            <person name="Zhou L."/>
            <person name="Ni X."/>
            <person name="Tian J."/>
            <person name="Zhou Y."/>
            <person name="Sheng Y."/>
            <person name="Liu T."/>
            <person name="Pan Y."/>
            <person name="Xia L."/>
            <person name="Li J."/>
            <person name="Zhao F."/>
            <person name="Cao W."/>
        </authorList>
    </citation>
    <scope>NUCLEOTIDE SEQUENCE</scope>
    <source>
        <strain evidence="1">Dsil-2018</strain>
    </source>
</reference>
<evidence type="ECO:0000313" key="2">
    <source>
        <dbReference type="Proteomes" id="UP000821865"/>
    </source>
</evidence>
<dbReference type="EMBL" id="CM023470">
    <property type="protein sequence ID" value="KAH7980452.1"/>
    <property type="molecule type" value="Genomic_DNA"/>
</dbReference>
<name>A0ACB8E1A0_DERSI</name>
<evidence type="ECO:0000313" key="1">
    <source>
        <dbReference type="EMBL" id="KAH7980452.1"/>
    </source>
</evidence>
<organism evidence="1 2">
    <name type="scientific">Dermacentor silvarum</name>
    <name type="common">Tick</name>
    <dbReference type="NCBI Taxonomy" id="543639"/>
    <lineage>
        <taxon>Eukaryota</taxon>
        <taxon>Metazoa</taxon>
        <taxon>Ecdysozoa</taxon>
        <taxon>Arthropoda</taxon>
        <taxon>Chelicerata</taxon>
        <taxon>Arachnida</taxon>
        <taxon>Acari</taxon>
        <taxon>Parasitiformes</taxon>
        <taxon>Ixodida</taxon>
        <taxon>Ixodoidea</taxon>
        <taxon>Ixodidae</taxon>
        <taxon>Rhipicephalinae</taxon>
        <taxon>Dermacentor</taxon>
    </lineage>
</organism>
<keyword evidence="2" id="KW-1185">Reference proteome</keyword>
<gene>
    <name evidence="1" type="ORF">HPB49_016305</name>
</gene>
<accession>A0ACB8E1A0</accession>
<comment type="caution">
    <text evidence="1">The sequence shown here is derived from an EMBL/GenBank/DDBJ whole genome shotgun (WGS) entry which is preliminary data.</text>
</comment>
<sequence length="353" mass="38267">MTPFTDAARSACRISVWPASESRLTPPEVKTSGRARASPPPLQKAPPALGAFFSFAKRVPFLHALSLLFTDALISRIKRQREREANSRSGYKLLAVRAHSSLFARDAAGCVRHHFRTAAGGRAEPVFWLSVSVRRESGGLTLGVCSTASGCLAMSSGRRIRPERSAGAQRRNVQKLTWRDSHWLQGFSDVGDQRGGPSASLSDMGVGAALRRVLLLCERQQHREAAALISHLAPAVFRALVAELPVEALLEQLPASLPPLEALYARAAFLEEPATALQALKPDALVLHMVRLFAQQHDADRDGATQWLGPPQMITSCKKLLKVRSCAAVHAVAQGLSAKPRSPWRWAPGVAPL</sequence>
<dbReference type="Proteomes" id="UP000821865">
    <property type="component" value="Chromosome 1"/>
</dbReference>
<proteinExistence type="predicted"/>
<protein>
    <submittedName>
        <fullName evidence="1">Uncharacterized protein</fullName>
    </submittedName>
</protein>